<keyword evidence="2" id="KW-1015">Disulfide bond</keyword>
<name>Q17PK4_AEDAE</name>
<reference evidence="5" key="3">
    <citation type="submission" date="2012-09" db="EMBL/GenBank/DDBJ databases">
        <authorList>
            <consortium name="VectorBase"/>
        </authorList>
    </citation>
    <scope>NUCLEOTIDE SEQUENCE</scope>
    <source>
        <strain evidence="5">Liverpool</strain>
    </source>
</reference>
<dbReference type="EMBL" id="CH477191">
    <property type="protein sequence ID" value="EAT48613.1"/>
    <property type="molecule type" value="Genomic_DNA"/>
</dbReference>
<dbReference type="InterPro" id="IPR002919">
    <property type="entry name" value="TIL_dom"/>
</dbReference>
<evidence type="ECO:0000313" key="6">
    <source>
        <dbReference type="Proteomes" id="UP000682892"/>
    </source>
</evidence>
<dbReference type="FunFam" id="2.10.25.10:FF:000674">
    <property type="entry name" value="Mucin-2"/>
    <property type="match status" value="1"/>
</dbReference>
<feature type="signal peptide" evidence="3">
    <location>
        <begin position="1"/>
        <end position="20"/>
    </location>
</feature>
<dbReference type="PANTHER" id="PTHR23259">
    <property type="entry name" value="RIDDLE"/>
    <property type="match status" value="1"/>
</dbReference>
<dbReference type="Pfam" id="PF01826">
    <property type="entry name" value="TIL"/>
    <property type="match status" value="1"/>
</dbReference>
<gene>
    <name evidence="5" type="ORF">AaeL_AAEL000374</name>
</gene>
<dbReference type="Proteomes" id="UP000682892">
    <property type="component" value="Unassembled WGS sequence"/>
</dbReference>
<dbReference type="GO" id="GO:0030414">
    <property type="term" value="F:peptidase inhibitor activity"/>
    <property type="evidence" value="ECO:0007669"/>
    <property type="project" value="UniProtKB-KW"/>
</dbReference>
<dbReference type="PaxDb" id="7159-AAEL000374-PA"/>
<sequence length="78" mass="8478">MRFIIGVVFCLALALAIVGAQRANQEYKECGSACPPTCESIKREPMMCIAQCKSGWFCKSGYVRNAAGKCVKPSQCPK</sequence>
<evidence type="ECO:0000256" key="3">
    <source>
        <dbReference type="SAM" id="SignalP"/>
    </source>
</evidence>
<proteinExistence type="predicted"/>
<accession>Q17PK4</accession>
<evidence type="ECO:0000256" key="2">
    <source>
        <dbReference type="ARBA" id="ARBA00023157"/>
    </source>
</evidence>
<dbReference type="InterPro" id="IPR036084">
    <property type="entry name" value="Ser_inhib-like_sf"/>
</dbReference>
<dbReference type="SUPFAM" id="SSF57567">
    <property type="entry name" value="Serine protease inhibitors"/>
    <property type="match status" value="1"/>
</dbReference>
<protein>
    <submittedName>
        <fullName evidence="5">AAEL000374-PA</fullName>
    </submittedName>
</protein>
<evidence type="ECO:0000313" key="5">
    <source>
        <dbReference type="EMBL" id="EAT48613.1"/>
    </source>
</evidence>
<dbReference type="STRING" id="7159.Q17PK4"/>
<dbReference type="PhylomeDB" id="Q17PK4"/>
<dbReference type="AlphaFoldDB" id="Q17PK4"/>
<evidence type="ECO:0000256" key="1">
    <source>
        <dbReference type="ARBA" id="ARBA00022690"/>
    </source>
</evidence>
<feature type="domain" description="TIL" evidence="4">
    <location>
        <begin position="23"/>
        <end position="76"/>
    </location>
</feature>
<keyword evidence="1" id="KW-0646">Protease inhibitor</keyword>
<dbReference type="CDD" id="cd19941">
    <property type="entry name" value="TIL"/>
    <property type="match status" value="1"/>
</dbReference>
<dbReference type="HOGENOM" id="CLU_156801_2_1_1"/>
<evidence type="ECO:0000259" key="4">
    <source>
        <dbReference type="Pfam" id="PF01826"/>
    </source>
</evidence>
<reference evidence="5" key="1">
    <citation type="submission" date="2005-10" db="EMBL/GenBank/DDBJ databases">
        <authorList>
            <person name="Loftus B.J."/>
            <person name="Nene V.M."/>
            <person name="Hannick L.I."/>
            <person name="Bidwell S."/>
            <person name="Haas B."/>
            <person name="Amedeo P."/>
            <person name="Orvis J."/>
            <person name="Wortman J.R."/>
            <person name="White O.R."/>
            <person name="Salzberg S."/>
            <person name="Shumway M."/>
            <person name="Koo H."/>
            <person name="Zhao Y."/>
            <person name="Holmes M."/>
            <person name="Miller J."/>
            <person name="Schatz M."/>
            <person name="Pop M."/>
            <person name="Pai G."/>
            <person name="Utterback T."/>
            <person name="Rogers Y.-H."/>
            <person name="Kravitz S."/>
            <person name="Fraser C.M."/>
        </authorList>
    </citation>
    <scope>NUCLEOTIDE SEQUENCE</scope>
    <source>
        <strain evidence="5">Liverpool</strain>
    </source>
</reference>
<feature type="chain" id="PRO_5014308241" evidence="3">
    <location>
        <begin position="21"/>
        <end position="78"/>
    </location>
</feature>
<organism evidence="5 6">
    <name type="scientific">Aedes aegypti</name>
    <name type="common">Yellowfever mosquito</name>
    <name type="synonym">Culex aegypti</name>
    <dbReference type="NCBI Taxonomy" id="7159"/>
    <lineage>
        <taxon>Eukaryota</taxon>
        <taxon>Metazoa</taxon>
        <taxon>Ecdysozoa</taxon>
        <taxon>Arthropoda</taxon>
        <taxon>Hexapoda</taxon>
        <taxon>Insecta</taxon>
        <taxon>Pterygota</taxon>
        <taxon>Neoptera</taxon>
        <taxon>Endopterygota</taxon>
        <taxon>Diptera</taxon>
        <taxon>Nematocera</taxon>
        <taxon>Culicoidea</taxon>
        <taxon>Culicidae</taxon>
        <taxon>Culicinae</taxon>
        <taxon>Aedini</taxon>
        <taxon>Aedes</taxon>
        <taxon>Stegomyia</taxon>
    </lineage>
</organism>
<dbReference type="InterPro" id="IPR051368">
    <property type="entry name" value="SerProtInhib-TIL_Domain"/>
</dbReference>
<dbReference type="Gene3D" id="2.10.25.10">
    <property type="entry name" value="Laminin"/>
    <property type="match status" value="1"/>
</dbReference>
<reference evidence="5" key="2">
    <citation type="journal article" date="2007" name="Science">
        <title>Genome sequence of Aedes aegypti, a major arbovirus vector.</title>
        <authorList>
            <person name="Nene V."/>
            <person name="Wortman J.R."/>
            <person name="Lawson D."/>
            <person name="Haas B."/>
            <person name="Kodira C."/>
            <person name="Tu Z.J."/>
            <person name="Loftus B."/>
            <person name="Xi Z."/>
            <person name="Megy K."/>
            <person name="Grabherr M."/>
            <person name="Ren Q."/>
            <person name="Zdobnov E.M."/>
            <person name="Lobo N.F."/>
            <person name="Campbell K.S."/>
            <person name="Brown S.E."/>
            <person name="Bonaldo M.F."/>
            <person name="Zhu J."/>
            <person name="Sinkins S.P."/>
            <person name="Hogenkamp D.G."/>
            <person name="Amedeo P."/>
            <person name="Arensburger P."/>
            <person name="Atkinson P.W."/>
            <person name="Bidwell S."/>
            <person name="Biedler J."/>
            <person name="Birney E."/>
            <person name="Bruggner R.V."/>
            <person name="Costas J."/>
            <person name="Coy M.R."/>
            <person name="Crabtree J."/>
            <person name="Crawford M."/>
            <person name="Debruyn B."/>
            <person name="Decaprio D."/>
            <person name="Eiglmeier K."/>
            <person name="Eisenstadt E."/>
            <person name="El-Dorry H."/>
            <person name="Gelbart W.M."/>
            <person name="Gomes S.L."/>
            <person name="Hammond M."/>
            <person name="Hannick L.I."/>
            <person name="Hogan J.R."/>
            <person name="Holmes M.H."/>
            <person name="Jaffe D."/>
            <person name="Johnston J.S."/>
            <person name="Kennedy R.C."/>
            <person name="Koo H."/>
            <person name="Kravitz S."/>
            <person name="Kriventseva E.V."/>
            <person name="Kulp D."/>
            <person name="Labutti K."/>
            <person name="Lee E."/>
            <person name="Li S."/>
            <person name="Lovin D.D."/>
            <person name="Mao C."/>
            <person name="Mauceli E."/>
            <person name="Menck C.F."/>
            <person name="Miller J.R."/>
            <person name="Montgomery P."/>
            <person name="Mori A."/>
            <person name="Nascimento A.L."/>
            <person name="Naveira H.F."/>
            <person name="Nusbaum C."/>
            <person name="O'leary S."/>
            <person name="Orvis J."/>
            <person name="Pertea M."/>
            <person name="Quesneville H."/>
            <person name="Reidenbach K.R."/>
            <person name="Rogers Y.H."/>
            <person name="Roth C.W."/>
            <person name="Schneider J.R."/>
            <person name="Schatz M."/>
            <person name="Shumway M."/>
            <person name="Stanke M."/>
            <person name="Stinson E.O."/>
            <person name="Tubio J.M."/>
            <person name="Vanzee J.P."/>
            <person name="Verjovski-Almeida S."/>
            <person name="Werner D."/>
            <person name="White O."/>
            <person name="Wyder S."/>
            <person name="Zeng Q."/>
            <person name="Zhao Q."/>
            <person name="Zhao Y."/>
            <person name="Hill C.A."/>
            <person name="Raikhel A.S."/>
            <person name="Soares M.B."/>
            <person name="Knudson D.L."/>
            <person name="Lee N.H."/>
            <person name="Galagan J."/>
            <person name="Salzberg S.L."/>
            <person name="Paulsen I.T."/>
            <person name="Dimopoulos G."/>
            <person name="Collins F.H."/>
            <person name="Birren B."/>
            <person name="Fraser-Liggett C.M."/>
            <person name="Severson D.W."/>
        </authorList>
    </citation>
    <scope>NUCLEOTIDE SEQUENCE [LARGE SCALE GENOMIC DNA]</scope>
    <source>
        <strain evidence="5">Liverpool</strain>
    </source>
</reference>
<dbReference type="PANTHER" id="PTHR23259:SF70">
    <property type="entry name" value="ACCESSORY GLAND PROTEIN ACP62F-RELATED"/>
    <property type="match status" value="1"/>
</dbReference>
<dbReference type="OMA" id="QTINACD"/>
<keyword evidence="3" id="KW-0732">Signal</keyword>